<evidence type="ECO:0000256" key="4">
    <source>
        <dbReference type="ARBA" id="ARBA00047422"/>
    </source>
</evidence>
<dbReference type="GO" id="GO:0032259">
    <property type="term" value="P:methylation"/>
    <property type="evidence" value="ECO:0007669"/>
    <property type="project" value="UniProtKB-KW"/>
</dbReference>
<reference evidence="6 7" key="1">
    <citation type="submission" date="2019-09" db="EMBL/GenBank/DDBJ databases">
        <title>Draft genome sequence of various Type strains from the CCUG.</title>
        <authorList>
            <person name="Pineiro-Iglesias B."/>
            <person name="Tunovic T."/>
            <person name="Unosson C."/>
            <person name="Inganas E."/>
            <person name="Ohlen M."/>
            <person name="Cardew S."/>
            <person name="Jensie-Markopoulos S."/>
            <person name="Salva-Serra F."/>
            <person name="Jaen-Luchoro D."/>
            <person name="Karlsson R."/>
            <person name="Svensson-Stadler L."/>
            <person name="Chun J."/>
            <person name="Moore E."/>
        </authorList>
    </citation>
    <scope>NUCLEOTIDE SEQUENCE [LARGE SCALE GENOMIC DNA]</scope>
    <source>
        <strain evidence="6 7">CCUG 53682T</strain>
    </source>
</reference>
<evidence type="ECO:0000256" key="5">
    <source>
        <dbReference type="SAM" id="MobiDB-lite"/>
    </source>
</evidence>
<dbReference type="Pfam" id="PF00145">
    <property type="entry name" value="DNA_methylase"/>
    <property type="match status" value="1"/>
</dbReference>
<evidence type="ECO:0000313" key="7">
    <source>
        <dbReference type="Proteomes" id="UP000322181"/>
    </source>
</evidence>
<dbReference type="GO" id="GO:0009307">
    <property type="term" value="P:DNA restriction-modification system"/>
    <property type="evidence" value="ECO:0007669"/>
    <property type="project" value="UniProtKB-KW"/>
</dbReference>
<keyword evidence="2 6" id="KW-0808">Transferase</keyword>
<comment type="caution">
    <text evidence="6">The sequence shown here is derived from an EMBL/GenBank/DDBJ whole genome shotgun (WGS) entry which is preliminary data.</text>
</comment>
<dbReference type="Gene3D" id="3.40.50.150">
    <property type="entry name" value="Vaccinia Virus protein VP39"/>
    <property type="match status" value="1"/>
</dbReference>
<dbReference type="EMBL" id="VXKB01000001">
    <property type="protein sequence ID" value="KAA8717453.1"/>
    <property type="molecule type" value="Genomic_DNA"/>
</dbReference>
<evidence type="ECO:0000256" key="3">
    <source>
        <dbReference type="ARBA" id="ARBA00022747"/>
    </source>
</evidence>
<feature type="region of interest" description="Disordered" evidence="5">
    <location>
        <begin position="177"/>
        <end position="199"/>
    </location>
</feature>
<organism evidence="6 7">
    <name type="scientific">Morganella psychrotolerans</name>
    <dbReference type="NCBI Taxonomy" id="368603"/>
    <lineage>
        <taxon>Bacteria</taxon>
        <taxon>Pseudomonadati</taxon>
        <taxon>Pseudomonadota</taxon>
        <taxon>Gammaproteobacteria</taxon>
        <taxon>Enterobacterales</taxon>
        <taxon>Morganellaceae</taxon>
        <taxon>Morganella</taxon>
    </lineage>
</organism>
<accession>A0A5M9RA78</accession>
<evidence type="ECO:0000256" key="2">
    <source>
        <dbReference type="ARBA" id="ARBA00022679"/>
    </source>
</evidence>
<dbReference type="OrthoDB" id="9813719at2"/>
<gene>
    <name evidence="6" type="ORF">F4V73_06310</name>
</gene>
<keyword evidence="3" id="KW-0680">Restriction system</keyword>
<dbReference type="Proteomes" id="UP000322181">
    <property type="component" value="Unassembled WGS sequence"/>
</dbReference>
<proteinExistence type="predicted"/>
<keyword evidence="1 6" id="KW-0489">Methyltransferase</keyword>
<dbReference type="InterPro" id="IPR001525">
    <property type="entry name" value="C5_MeTfrase"/>
</dbReference>
<sequence length="306" mass="33599">MTMTAYYNEIDPFAAQWLRNLIAAGHIAPGVVDERSIEDVTPDDLRGFTQCHFFAGIGVWSLALRRAGWTDDKPVWTGSCPCQPFSAAGKGNGFADERHLWPAFFHLISECRPGIIFGEQVASKDGLGWLDLVQTDLEAKDYSTAAVDLCAAGYGAPHIRQRLFWVADTDNAGLEGWKGMPERSAECPARSGSMDGGMGDSKHNGFVADSLSGSLSESQNKRRLLKSERPDARTDILPISSPTNGYWRDADWLFCRDDKWRAVESGTFPLADGVAGRVAKIRAYGNAIVAPVAEEFIRAYMLITEE</sequence>
<dbReference type="InterPro" id="IPR029063">
    <property type="entry name" value="SAM-dependent_MTases_sf"/>
</dbReference>
<comment type="catalytic activity">
    <reaction evidence="4">
        <text>a 2'-deoxycytidine in DNA + S-adenosyl-L-methionine = a 5-methyl-2'-deoxycytidine in DNA + S-adenosyl-L-homocysteine + H(+)</text>
        <dbReference type="Rhea" id="RHEA:13681"/>
        <dbReference type="Rhea" id="RHEA-COMP:11369"/>
        <dbReference type="Rhea" id="RHEA-COMP:11370"/>
        <dbReference type="ChEBI" id="CHEBI:15378"/>
        <dbReference type="ChEBI" id="CHEBI:57856"/>
        <dbReference type="ChEBI" id="CHEBI:59789"/>
        <dbReference type="ChEBI" id="CHEBI:85452"/>
        <dbReference type="ChEBI" id="CHEBI:85454"/>
        <dbReference type="EC" id="2.1.1.37"/>
    </reaction>
</comment>
<dbReference type="GO" id="GO:0003886">
    <property type="term" value="F:DNA (cytosine-5-)-methyltransferase activity"/>
    <property type="evidence" value="ECO:0007669"/>
    <property type="project" value="UniProtKB-EC"/>
</dbReference>
<evidence type="ECO:0000256" key="1">
    <source>
        <dbReference type="ARBA" id="ARBA00022603"/>
    </source>
</evidence>
<protein>
    <submittedName>
        <fullName evidence="6">DNA cytosine methyltransferase</fullName>
    </submittedName>
</protein>
<evidence type="ECO:0000313" key="6">
    <source>
        <dbReference type="EMBL" id="KAA8717453.1"/>
    </source>
</evidence>
<dbReference type="AlphaFoldDB" id="A0A5M9RA78"/>
<dbReference type="SUPFAM" id="SSF53335">
    <property type="entry name" value="S-adenosyl-L-methionine-dependent methyltransferases"/>
    <property type="match status" value="1"/>
</dbReference>
<name>A0A5M9RA78_9GAMM</name>